<dbReference type="PROSITE" id="PS51679">
    <property type="entry name" value="SAM_MT_C5"/>
    <property type="match status" value="1"/>
</dbReference>
<dbReference type="InterPro" id="IPR050390">
    <property type="entry name" value="C5-Methyltransferase"/>
</dbReference>
<sequence>MEDYPLILEIDLFCGAGGTTTGSVRARIDEYQPVKVIACVNHDEKAIESHKVNHPDTLHFNEDIRSQYVIDELQRLVKYYRSKYPNAYILLWASMECTNYSKAKGGEPKDPDSRSLPNEMFRYLDAINPDYFEFENVEEFMAWGPLDENGRPKSMKRGQEYLRWVQAIKDRGYRYEKRMLDAADYGAYTSRERLFGKFAKGDLPIVWPEATHTAEPRDNMFGKLEPWKPVRDCLDFHIEGKSMFTRKKPLVENTCKRILAGLEKYVPDFEEFLMKYYGNGANVESIDQPAGTLTKKDRFCLIQTAFIDKQYRSKYNHQSINEPAGTIVSNDKHCLVTAWIDKAYTGKTNHQGINEPAGTLLTKDKFSLVQAHFIDRQYSSGSHNHSSVKKPLGAITTVPKSNLVSVKVPWIMQYNYNNVGNTVNEPSPTLLASRHHHYVAQAVYGNNLSRLEPKEADNPTMKKIKAFCRKRGIIDIKTRMLQIPELKRIQGFGDDYYLAGTKTEQKKFIGNSVVPIVVKAMMEALAHELKDEVKQVA</sequence>
<comment type="caution">
    <text evidence="8">The sequence shown here is derived from an EMBL/GenBank/DDBJ whole genome shotgun (WGS) entry which is preliminary data.</text>
</comment>
<keyword evidence="2 7" id="KW-0489">Methyltransferase</keyword>
<name>A0A5D3YFZ3_9BACT</name>
<gene>
    <name evidence="8" type="ORF">LX73_2307</name>
</gene>
<protein>
    <recommendedName>
        <fullName evidence="1">DNA (cytosine-5-)-methyltransferase</fullName>
        <ecNumber evidence="1">2.1.1.37</ecNumber>
    </recommendedName>
</protein>
<dbReference type="InterPro" id="IPR001525">
    <property type="entry name" value="C5_MeTfrase"/>
</dbReference>
<dbReference type="Proteomes" id="UP000324595">
    <property type="component" value="Unassembled WGS sequence"/>
</dbReference>
<dbReference type="Pfam" id="PF00145">
    <property type="entry name" value="DNA_methylase"/>
    <property type="match status" value="1"/>
</dbReference>
<dbReference type="Gene3D" id="3.90.120.10">
    <property type="entry name" value="DNA Methylase, subunit A, domain 2"/>
    <property type="match status" value="1"/>
</dbReference>
<dbReference type="OrthoDB" id="32195at2"/>
<dbReference type="EMBL" id="VNHY01000004">
    <property type="protein sequence ID" value="TYP92061.1"/>
    <property type="molecule type" value="Genomic_DNA"/>
</dbReference>
<reference evidence="8 9" key="1">
    <citation type="submission" date="2019-07" db="EMBL/GenBank/DDBJ databases">
        <title>Genomic Encyclopedia of Archaeal and Bacterial Type Strains, Phase II (KMG-II): from individual species to whole genera.</title>
        <authorList>
            <person name="Goeker M."/>
        </authorList>
    </citation>
    <scope>NUCLEOTIDE SEQUENCE [LARGE SCALE GENOMIC DNA]</scope>
    <source>
        <strain evidence="8 9">DSM 21935</strain>
    </source>
</reference>
<evidence type="ECO:0000256" key="4">
    <source>
        <dbReference type="ARBA" id="ARBA00022691"/>
    </source>
</evidence>
<dbReference type="GO" id="GO:0044027">
    <property type="term" value="P:negative regulation of gene expression via chromosomal CpG island methylation"/>
    <property type="evidence" value="ECO:0007669"/>
    <property type="project" value="TreeGrafter"/>
</dbReference>
<dbReference type="RefSeq" id="WP_148899625.1">
    <property type="nucleotide sequence ID" value="NZ_VNHY01000004.1"/>
</dbReference>
<keyword evidence="5" id="KW-0680">Restriction system</keyword>
<dbReference type="AlphaFoldDB" id="A0A5D3YFZ3"/>
<keyword evidence="3 7" id="KW-0808">Transferase</keyword>
<evidence type="ECO:0000256" key="2">
    <source>
        <dbReference type="ARBA" id="ARBA00022603"/>
    </source>
</evidence>
<comment type="catalytic activity">
    <reaction evidence="6">
        <text>a 2'-deoxycytidine in DNA + S-adenosyl-L-methionine = a 5-methyl-2'-deoxycytidine in DNA + S-adenosyl-L-homocysteine + H(+)</text>
        <dbReference type="Rhea" id="RHEA:13681"/>
        <dbReference type="Rhea" id="RHEA-COMP:11369"/>
        <dbReference type="Rhea" id="RHEA-COMP:11370"/>
        <dbReference type="ChEBI" id="CHEBI:15378"/>
        <dbReference type="ChEBI" id="CHEBI:57856"/>
        <dbReference type="ChEBI" id="CHEBI:59789"/>
        <dbReference type="ChEBI" id="CHEBI:85452"/>
        <dbReference type="ChEBI" id="CHEBI:85454"/>
        <dbReference type="EC" id="2.1.1.37"/>
    </reaction>
</comment>
<dbReference type="SUPFAM" id="SSF53335">
    <property type="entry name" value="S-adenosyl-L-methionine-dependent methyltransferases"/>
    <property type="match status" value="1"/>
</dbReference>
<evidence type="ECO:0000256" key="6">
    <source>
        <dbReference type="ARBA" id="ARBA00047422"/>
    </source>
</evidence>
<dbReference type="PANTHER" id="PTHR10629">
    <property type="entry name" value="CYTOSINE-SPECIFIC METHYLTRANSFERASE"/>
    <property type="match status" value="1"/>
</dbReference>
<accession>A0A5D3YFZ3</accession>
<dbReference type="InterPro" id="IPR031303">
    <property type="entry name" value="C5_meth_CS"/>
</dbReference>
<feature type="active site" evidence="7">
    <location>
        <position position="97"/>
    </location>
</feature>
<dbReference type="InterPro" id="IPR029063">
    <property type="entry name" value="SAM-dependent_MTases_sf"/>
</dbReference>
<keyword evidence="4 7" id="KW-0949">S-adenosyl-L-methionine</keyword>
<evidence type="ECO:0000256" key="1">
    <source>
        <dbReference type="ARBA" id="ARBA00011975"/>
    </source>
</evidence>
<organism evidence="8 9">
    <name type="scientific">Fodinibius salinus</name>
    <dbReference type="NCBI Taxonomy" id="860790"/>
    <lineage>
        <taxon>Bacteria</taxon>
        <taxon>Pseudomonadati</taxon>
        <taxon>Balneolota</taxon>
        <taxon>Balneolia</taxon>
        <taxon>Balneolales</taxon>
        <taxon>Balneolaceae</taxon>
        <taxon>Fodinibius</taxon>
    </lineage>
</organism>
<dbReference type="GO" id="GO:0003886">
    <property type="term" value="F:DNA (cytosine-5-)-methyltransferase activity"/>
    <property type="evidence" value="ECO:0007669"/>
    <property type="project" value="UniProtKB-EC"/>
</dbReference>
<evidence type="ECO:0000256" key="5">
    <source>
        <dbReference type="ARBA" id="ARBA00022747"/>
    </source>
</evidence>
<dbReference type="GO" id="GO:0003677">
    <property type="term" value="F:DNA binding"/>
    <property type="evidence" value="ECO:0007669"/>
    <property type="project" value="TreeGrafter"/>
</dbReference>
<dbReference type="GO" id="GO:0032259">
    <property type="term" value="P:methylation"/>
    <property type="evidence" value="ECO:0007669"/>
    <property type="project" value="UniProtKB-KW"/>
</dbReference>
<dbReference type="GO" id="GO:0009307">
    <property type="term" value="P:DNA restriction-modification system"/>
    <property type="evidence" value="ECO:0007669"/>
    <property type="project" value="UniProtKB-KW"/>
</dbReference>
<evidence type="ECO:0000256" key="7">
    <source>
        <dbReference type="PROSITE-ProRule" id="PRU01016"/>
    </source>
</evidence>
<dbReference type="EC" id="2.1.1.37" evidence="1"/>
<dbReference type="Gene3D" id="3.40.50.150">
    <property type="entry name" value="Vaccinia Virus protein VP39"/>
    <property type="match status" value="1"/>
</dbReference>
<evidence type="ECO:0000313" key="9">
    <source>
        <dbReference type="Proteomes" id="UP000324595"/>
    </source>
</evidence>
<dbReference type="PROSITE" id="PS00095">
    <property type="entry name" value="C5_MTASE_2"/>
    <property type="match status" value="1"/>
</dbReference>
<keyword evidence="9" id="KW-1185">Reference proteome</keyword>
<comment type="similarity">
    <text evidence="7">Belongs to the class I-like SAM-binding methyltransferase superfamily. C5-methyltransferase family.</text>
</comment>
<evidence type="ECO:0000256" key="3">
    <source>
        <dbReference type="ARBA" id="ARBA00022679"/>
    </source>
</evidence>
<proteinExistence type="inferred from homology"/>
<evidence type="ECO:0000313" key="8">
    <source>
        <dbReference type="EMBL" id="TYP92061.1"/>
    </source>
</evidence>
<dbReference type="PANTHER" id="PTHR10629:SF52">
    <property type="entry name" value="DNA (CYTOSINE-5)-METHYLTRANSFERASE 1"/>
    <property type="match status" value="1"/>
</dbReference>